<evidence type="ECO:0000313" key="3">
    <source>
        <dbReference type="EMBL" id="KAG8465592.1"/>
    </source>
</evidence>
<evidence type="ECO:0000256" key="1">
    <source>
        <dbReference type="SAM" id="Phobius"/>
    </source>
</evidence>
<feature type="signal peptide" evidence="2">
    <location>
        <begin position="1"/>
        <end position="26"/>
    </location>
</feature>
<keyword evidence="4" id="KW-1185">Reference proteome</keyword>
<proteinExistence type="predicted"/>
<feature type="chain" id="PRO_5035167048" evidence="2">
    <location>
        <begin position="27"/>
        <end position="99"/>
    </location>
</feature>
<name>A0A8J6C8Q5_DIALT</name>
<feature type="transmembrane region" description="Helical" evidence="1">
    <location>
        <begin position="60"/>
        <end position="80"/>
    </location>
</feature>
<sequence>MVCPYRLVTTAITAVLSILWIRKATAPPPLAHNVAAAREGSAQLGADEQLAKPTAAPRRWTASTVLLVIGLVLLHIDLLVTGYLRGALKGFVAQLIAPK</sequence>
<keyword evidence="1" id="KW-0812">Transmembrane</keyword>
<protein>
    <submittedName>
        <fullName evidence="3">Uncharacterized protein</fullName>
    </submittedName>
</protein>
<dbReference type="EMBL" id="JAGTXO010000010">
    <property type="protein sequence ID" value="KAG8465592.1"/>
    <property type="molecule type" value="Genomic_DNA"/>
</dbReference>
<dbReference type="AlphaFoldDB" id="A0A8J6C8Q5"/>
<gene>
    <name evidence="3" type="ORF">KFE25_002899</name>
</gene>
<comment type="caution">
    <text evidence="3">The sequence shown here is derived from an EMBL/GenBank/DDBJ whole genome shotgun (WGS) entry which is preliminary data.</text>
</comment>
<keyword evidence="2" id="KW-0732">Signal</keyword>
<dbReference type="Proteomes" id="UP000751190">
    <property type="component" value="Unassembled WGS sequence"/>
</dbReference>
<keyword evidence="1" id="KW-0472">Membrane</keyword>
<keyword evidence="1" id="KW-1133">Transmembrane helix</keyword>
<organism evidence="3 4">
    <name type="scientific">Diacronema lutheri</name>
    <name type="common">Unicellular marine alga</name>
    <name type="synonym">Monochrysis lutheri</name>
    <dbReference type="NCBI Taxonomy" id="2081491"/>
    <lineage>
        <taxon>Eukaryota</taxon>
        <taxon>Haptista</taxon>
        <taxon>Haptophyta</taxon>
        <taxon>Pavlovophyceae</taxon>
        <taxon>Pavlovales</taxon>
        <taxon>Pavlovaceae</taxon>
        <taxon>Diacronema</taxon>
    </lineage>
</organism>
<reference evidence="3" key="1">
    <citation type="submission" date="2021-05" db="EMBL/GenBank/DDBJ databases">
        <title>The genome of the haptophyte Pavlova lutheri (Diacronema luteri, Pavlovales) - a model for lipid biosynthesis in eukaryotic algae.</title>
        <authorList>
            <person name="Hulatt C.J."/>
            <person name="Posewitz M.C."/>
        </authorList>
    </citation>
    <scope>NUCLEOTIDE SEQUENCE</scope>
    <source>
        <strain evidence="3">NIVA-4/92</strain>
    </source>
</reference>
<evidence type="ECO:0000256" key="2">
    <source>
        <dbReference type="SAM" id="SignalP"/>
    </source>
</evidence>
<accession>A0A8J6C8Q5</accession>
<evidence type="ECO:0000313" key="4">
    <source>
        <dbReference type="Proteomes" id="UP000751190"/>
    </source>
</evidence>